<evidence type="ECO:0000259" key="1">
    <source>
        <dbReference type="Pfam" id="PF09648"/>
    </source>
</evidence>
<dbReference type="STRING" id="396268.IV45_GL001031"/>
<accession>A0A0R2I7P4</accession>
<dbReference type="Proteomes" id="UP000050934">
    <property type="component" value="Unassembled WGS sequence"/>
</dbReference>
<dbReference type="EMBL" id="JQBW01000010">
    <property type="protein sequence ID" value="KRN58581.1"/>
    <property type="molecule type" value="Genomic_DNA"/>
</dbReference>
<dbReference type="GO" id="GO:0016020">
    <property type="term" value="C:membrane"/>
    <property type="evidence" value="ECO:0007669"/>
    <property type="project" value="InterPro"/>
</dbReference>
<proteinExistence type="predicted"/>
<keyword evidence="3" id="KW-1185">Reference proteome</keyword>
<dbReference type="AlphaFoldDB" id="A0A0R2I7P4"/>
<organism evidence="2 3">
    <name type="scientific">Limosilactobacillus secaliphilus</name>
    <dbReference type="NCBI Taxonomy" id="396268"/>
    <lineage>
        <taxon>Bacteria</taxon>
        <taxon>Bacillati</taxon>
        <taxon>Bacillota</taxon>
        <taxon>Bacilli</taxon>
        <taxon>Lactobacillales</taxon>
        <taxon>Lactobacillaceae</taxon>
        <taxon>Limosilactobacillus</taxon>
    </lineage>
</organism>
<dbReference type="Pfam" id="PF09648">
    <property type="entry name" value="YycI"/>
    <property type="match status" value="1"/>
</dbReference>
<protein>
    <recommendedName>
        <fullName evidence="1">Regulatory protein YycH-like domain-containing protein</fullName>
    </recommendedName>
</protein>
<feature type="domain" description="Regulatory protein YycH-like" evidence="1">
    <location>
        <begin position="37"/>
        <end position="256"/>
    </location>
</feature>
<evidence type="ECO:0000313" key="2">
    <source>
        <dbReference type="EMBL" id="KRN58581.1"/>
    </source>
</evidence>
<evidence type="ECO:0000313" key="3">
    <source>
        <dbReference type="Proteomes" id="UP000050934"/>
    </source>
</evidence>
<dbReference type="OrthoDB" id="2135943at2"/>
<comment type="caution">
    <text evidence="2">The sequence shown here is derived from an EMBL/GenBank/DDBJ whole genome shotgun (WGS) entry which is preliminary data.</text>
</comment>
<gene>
    <name evidence="2" type="ORF">IV45_GL001031</name>
</gene>
<dbReference type="Gene3D" id="2.40.128.690">
    <property type="entry name" value="YycH protein, domain 3-like"/>
    <property type="match status" value="1"/>
</dbReference>
<dbReference type="InterPro" id="IPR018604">
    <property type="entry name" value="YycI-like"/>
</dbReference>
<dbReference type="RefSeq" id="WP_057742168.1">
    <property type="nucleotide sequence ID" value="NZ_JQBW01000010.1"/>
</dbReference>
<dbReference type="PATRIC" id="fig|396268.3.peg.1043"/>
<name>A0A0R2I7P4_9LACO</name>
<reference evidence="2 3" key="1">
    <citation type="journal article" date="2015" name="Genome Announc.">
        <title>Expanding the biotechnology potential of lactobacilli through comparative genomics of 213 strains and associated genera.</title>
        <authorList>
            <person name="Sun Z."/>
            <person name="Harris H.M."/>
            <person name="McCann A."/>
            <person name="Guo C."/>
            <person name="Argimon S."/>
            <person name="Zhang W."/>
            <person name="Yang X."/>
            <person name="Jeffery I.B."/>
            <person name="Cooney J.C."/>
            <person name="Kagawa T.F."/>
            <person name="Liu W."/>
            <person name="Song Y."/>
            <person name="Salvetti E."/>
            <person name="Wrobel A."/>
            <person name="Rasinkangas P."/>
            <person name="Parkhill J."/>
            <person name="Rea M.C."/>
            <person name="O'Sullivan O."/>
            <person name="Ritari J."/>
            <person name="Douillard F.P."/>
            <person name="Paul Ross R."/>
            <person name="Yang R."/>
            <person name="Briner A.E."/>
            <person name="Felis G.E."/>
            <person name="de Vos W.M."/>
            <person name="Barrangou R."/>
            <person name="Klaenhammer T.R."/>
            <person name="Caufield P.W."/>
            <person name="Cui Y."/>
            <person name="Zhang H."/>
            <person name="O'Toole P.W."/>
        </authorList>
    </citation>
    <scope>NUCLEOTIDE SEQUENCE [LARGE SCALE GENOMIC DNA]</scope>
    <source>
        <strain evidence="2 3">DSM 17896</strain>
    </source>
</reference>
<sequence length="263" mass="29665">MNFRRIEVIFLVAFAILNAALLGSLLWGTHFQGASTQAQNQRALTLKEMRNDMISYRPQSHQPRNGYYLAAKNSSLESRASSLHGVSTRMEDDLLVVNFEHPIELKDESEIAQQLQKVVNNRHQVIDGKKYSYNQALSTKHQAVFAQQVKGQPFAGKEGQIRFIINDKNEVTGYKQGELGSLTILRPRDKTVSETSAVLWLYKHNQIPNNSRVGSVLFGYSKLTSRHGQRVLIPTWLVNVKSKNGNNNAQLKVNAFSGTQIKE</sequence>